<sequence>MARNLSIFVFCIVAMLLLVESHLPFTLQLQLLLLSHQTRFSMASLKAVFNHKIVLHVVWIDAQTHSTRSHVCSSAKSVVPHACVCHQELMATKRFVLATTIGRPKGEDRNALEELMFKLSISY</sequence>
<feature type="signal peptide" evidence="1">
    <location>
        <begin position="1"/>
        <end position="21"/>
    </location>
</feature>
<accession>A0AAN9XI40</accession>
<evidence type="ECO:0000313" key="3">
    <source>
        <dbReference type="Proteomes" id="UP001386955"/>
    </source>
</evidence>
<proteinExistence type="predicted"/>
<dbReference type="EMBL" id="JAYMYS010000005">
    <property type="protein sequence ID" value="KAK7392964.1"/>
    <property type="molecule type" value="Genomic_DNA"/>
</dbReference>
<keyword evidence="3" id="KW-1185">Reference proteome</keyword>
<dbReference type="Proteomes" id="UP001386955">
    <property type="component" value="Unassembled WGS sequence"/>
</dbReference>
<keyword evidence="1" id="KW-0732">Signal</keyword>
<feature type="chain" id="PRO_5042949634" description="Secreted protein" evidence="1">
    <location>
        <begin position="22"/>
        <end position="123"/>
    </location>
</feature>
<protein>
    <recommendedName>
        <fullName evidence="4">Secreted protein</fullName>
    </recommendedName>
</protein>
<reference evidence="2 3" key="1">
    <citation type="submission" date="2024-01" db="EMBL/GenBank/DDBJ databases">
        <title>The genomes of 5 underutilized Papilionoideae crops provide insights into root nodulation and disease resistanc.</title>
        <authorList>
            <person name="Jiang F."/>
        </authorList>
    </citation>
    <scope>NUCLEOTIDE SEQUENCE [LARGE SCALE GENOMIC DNA]</scope>
    <source>
        <strain evidence="2">DUOXIRENSHENG_FW03</strain>
        <tissue evidence="2">Leaves</tissue>
    </source>
</reference>
<dbReference type="AlphaFoldDB" id="A0AAN9XI40"/>
<comment type="caution">
    <text evidence="2">The sequence shown here is derived from an EMBL/GenBank/DDBJ whole genome shotgun (WGS) entry which is preliminary data.</text>
</comment>
<evidence type="ECO:0000313" key="2">
    <source>
        <dbReference type="EMBL" id="KAK7392964.1"/>
    </source>
</evidence>
<name>A0AAN9XI40_PSOTE</name>
<evidence type="ECO:0000256" key="1">
    <source>
        <dbReference type="SAM" id="SignalP"/>
    </source>
</evidence>
<organism evidence="2 3">
    <name type="scientific">Psophocarpus tetragonolobus</name>
    <name type="common">Winged bean</name>
    <name type="synonym">Dolichos tetragonolobus</name>
    <dbReference type="NCBI Taxonomy" id="3891"/>
    <lineage>
        <taxon>Eukaryota</taxon>
        <taxon>Viridiplantae</taxon>
        <taxon>Streptophyta</taxon>
        <taxon>Embryophyta</taxon>
        <taxon>Tracheophyta</taxon>
        <taxon>Spermatophyta</taxon>
        <taxon>Magnoliopsida</taxon>
        <taxon>eudicotyledons</taxon>
        <taxon>Gunneridae</taxon>
        <taxon>Pentapetalae</taxon>
        <taxon>rosids</taxon>
        <taxon>fabids</taxon>
        <taxon>Fabales</taxon>
        <taxon>Fabaceae</taxon>
        <taxon>Papilionoideae</taxon>
        <taxon>50 kb inversion clade</taxon>
        <taxon>NPAAA clade</taxon>
        <taxon>indigoferoid/millettioid clade</taxon>
        <taxon>Phaseoleae</taxon>
        <taxon>Psophocarpus</taxon>
    </lineage>
</organism>
<evidence type="ECO:0008006" key="4">
    <source>
        <dbReference type="Google" id="ProtNLM"/>
    </source>
</evidence>
<gene>
    <name evidence="2" type="ORF">VNO78_21414</name>
</gene>